<comment type="subunit">
    <text evidence="6 8">Forms a cylinder of 14 subunits composed of two heptameric rings stacked back-to-back. Interacts with the co-chaperonin GroES.</text>
</comment>
<evidence type="ECO:0000256" key="2">
    <source>
        <dbReference type="ARBA" id="ARBA00022741"/>
    </source>
</evidence>
<evidence type="ECO:0000256" key="4">
    <source>
        <dbReference type="ARBA" id="ARBA00023186"/>
    </source>
</evidence>
<gene>
    <name evidence="6 9" type="primary">groL</name>
    <name evidence="6" type="synonym">groEL</name>
    <name evidence="9" type="ORF">AAIG11_15400</name>
</gene>
<dbReference type="NCBIfam" id="NF009489">
    <property type="entry name" value="PRK12851.1"/>
    <property type="match status" value="1"/>
</dbReference>
<dbReference type="PROSITE" id="PS00296">
    <property type="entry name" value="CHAPERONINS_CPN60"/>
    <property type="match status" value="1"/>
</dbReference>
<dbReference type="NCBIfam" id="NF000592">
    <property type="entry name" value="PRK00013.1"/>
    <property type="match status" value="1"/>
</dbReference>
<dbReference type="Gene3D" id="3.50.7.10">
    <property type="entry name" value="GroEL"/>
    <property type="match status" value="1"/>
</dbReference>
<dbReference type="SUPFAM" id="SSF54849">
    <property type="entry name" value="GroEL-intermediate domain like"/>
    <property type="match status" value="1"/>
</dbReference>
<evidence type="ECO:0000313" key="9">
    <source>
        <dbReference type="EMBL" id="MEN1761872.1"/>
    </source>
</evidence>
<evidence type="ECO:0000256" key="6">
    <source>
        <dbReference type="HAMAP-Rule" id="MF_00600"/>
    </source>
</evidence>
<comment type="function">
    <text evidence="6 8">Together with its co-chaperonin GroES, plays an essential role in assisting protein folding. The GroEL-GroES system forms a nano-cage that allows encapsulation of the non-native substrate proteins and provides a physical environment optimized to promote and accelerate protein folding.</text>
</comment>
<dbReference type="InterPro" id="IPR001844">
    <property type="entry name" value="Cpn60/GroEL"/>
</dbReference>
<evidence type="ECO:0000256" key="3">
    <source>
        <dbReference type="ARBA" id="ARBA00022840"/>
    </source>
</evidence>
<reference evidence="9 10" key="1">
    <citation type="submission" date="2024-04" db="EMBL/GenBank/DDBJ databases">
        <title>Genome sequencing and metabolic network reconstruction of aminoacids and betaine degradation by Anoxynatronum sibiricum.</title>
        <authorList>
            <person name="Detkova E.N."/>
            <person name="Boltjanskaja Y.V."/>
            <person name="Mardanov A.V."/>
            <person name="Kevbrin V."/>
        </authorList>
    </citation>
    <scope>NUCLEOTIDE SEQUENCE [LARGE SCALE GENOMIC DNA]</scope>
    <source>
        <strain evidence="9 10">Z-7981</strain>
    </source>
</reference>
<sequence>MAKDIKFKEDARRALESGVNQLANTVKITLGPKGRNVVIDKKFGSPLITNDGVTIAREIELEDPFENMGAQLVKEVATKTNDVAGDGTTTATLLAQAIIREGMKNVAAGANPMILKKGIYKAVETAVDELGKIALPVESKSAIAQVGAISASDEEIGNLIADAMDKVGKDGVITVEESKSMGTTLELVEGMQFDRGYLSPYMVTDAEKMEAVLSEAFVLITDKKISNVQDLLPLLEQIVQQGRKLLIIAEDIEGEALATLVVNKLRGTFECVAVKAPGFGDRRKAMLEDIAILTGGKVISEELGYELKTATIDMLGRARTIKVDKDNTTIVEGTGDQKTIHDRIAQIKKQIEDTTSDFDREKLQERLAKLSGGVAVIQVGAATETELKERKLRIEDALNATRAAVEEGIVAGGGTALVNVIPAIEELLKGMAGDEKTGAAIVRRALEEPLRQIAENAGLEGSVIVEKVMNSDKNIGFDALNEKYVNMIEAGIVDPKKVTRSALQNAGSISAMLLTTESAVVDLPEKDAAGAPGGMGGMGGMGGGMGMM</sequence>
<dbReference type="InterPro" id="IPR027410">
    <property type="entry name" value="TCP-1-like_intermed_sf"/>
</dbReference>
<comment type="subcellular location">
    <subcellularLocation>
        <location evidence="6">Cytoplasm</location>
    </subcellularLocation>
</comment>
<keyword evidence="2 6" id="KW-0547">Nucleotide-binding</keyword>
<comment type="caution">
    <text evidence="6">Lacks conserved residue(s) required for the propagation of feature annotation.</text>
</comment>
<dbReference type="PANTHER" id="PTHR45633">
    <property type="entry name" value="60 KDA HEAT SHOCK PROTEIN, MITOCHONDRIAL"/>
    <property type="match status" value="1"/>
</dbReference>
<evidence type="ECO:0000313" key="10">
    <source>
        <dbReference type="Proteomes" id="UP001407405"/>
    </source>
</evidence>
<dbReference type="InterPro" id="IPR002423">
    <property type="entry name" value="Cpn60/GroEL/TCP-1"/>
</dbReference>
<keyword evidence="5 6" id="KW-0413">Isomerase</keyword>
<keyword evidence="3 6" id="KW-0067">ATP-binding</keyword>
<feature type="binding site" evidence="6">
    <location>
        <begin position="86"/>
        <end position="90"/>
    </location>
    <ligand>
        <name>ATP</name>
        <dbReference type="ChEBI" id="CHEBI:30616"/>
    </ligand>
</feature>
<dbReference type="RefSeq" id="WP_343187150.1">
    <property type="nucleotide sequence ID" value="NZ_JBCITM010000022.1"/>
</dbReference>
<protein>
    <recommendedName>
        <fullName evidence="6">Chaperonin GroEL</fullName>
        <ecNumber evidence="6">5.6.1.7</ecNumber>
    </recommendedName>
    <alternativeName>
        <fullName evidence="6">60 kDa chaperonin</fullName>
    </alternativeName>
    <alternativeName>
        <fullName evidence="6">Chaperonin-60</fullName>
        <shortName evidence="6">Cpn60</shortName>
    </alternativeName>
</protein>
<dbReference type="SUPFAM" id="SSF52029">
    <property type="entry name" value="GroEL apical domain-like"/>
    <property type="match status" value="1"/>
</dbReference>
<keyword evidence="6" id="KW-0963">Cytoplasm</keyword>
<feature type="binding site" evidence="6">
    <location>
        <begin position="29"/>
        <end position="32"/>
    </location>
    <ligand>
        <name>ATP</name>
        <dbReference type="ChEBI" id="CHEBI:30616"/>
    </ligand>
</feature>
<accession>A0ABU9VXH7</accession>
<organism evidence="9 10">
    <name type="scientific">Anoxynatronum sibiricum</name>
    <dbReference type="NCBI Taxonomy" id="210623"/>
    <lineage>
        <taxon>Bacteria</taxon>
        <taxon>Bacillati</taxon>
        <taxon>Bacillota</taxon>
        <taxon>Clostridia</taxon>
        <taxon>Eubacteriales</taxon>
        <taxon>Clostridiaceae</taxon>
        <taxon>Anoxynatronum</taxon>
    </lineage>
</organism>
<evidence type="ECO:0000256" key="8">
    <source>
        <dbReference type="RuleBase" id="RU000419"/>
    </source>
</evidence>
<dbReference type="Pfam" id="PF00118">
    <property type="entry name" value="Cpn60_TCP1"/>
    <property type="match status" value="1"/>
</dbReference>
<feature type="binding site" evidence="6">
    <location>
        <begin position="478"/>
        <end position="480"/>
    </location>
    <ligand>
        <name>ATP</name>
        <dbReference type="ChEBI" id="CHEBI:30616"/>
    </ligand>
</feature>
<dbReference type="Gene3D" id="1.10.560.10">
    <property type="entry name" value="GroEL-like equatorial domain"/>
    <property type="match status" value="1"/>
</dbReference>
<feature type="binding site" evidence="6">
    <location>
        <position position="494"/>
    </location>
    <ligand>
        <name>ATP</name>
        <dbReference type="ChEBI" id="CHEBI:30616"/>
    </ligand>
</feature>
<keyword evidence="10" id="KW-1185">Reference proteome</keyword>
<dbReference type="CDD" id="cd03344">
    <property type="entry name" value="GroEL"/>
    <property type="match status" value="1"/>
</dbReference>
<dbReference type="NCBIfam" id="NF009487">
    <property type="entry name" value="PRK12849.1"/>
    <property type="match status" value="1"/>
</dbReference>
<dbReference type="Proteomes" id="UP001407405">
    <property type="component" value="Unassembled WGS sequence"/>
</dbReference>
<dbReference type="EMBL" id="JBCITM010000022">
    <property type="protein sequence ID" value="MEN1761872.1"/>
    <property type="molecule type" value="Genomic_DNA"/>
</dbReference>
<evidence type="ECO:0000256" key="7">
    <source>
        <dbReference type="RuleBase" id="RU000418"/>
    </source>
</evidence>
<proteinExistence type="inferred from homology"/>
<dbReference type="SUPFAM" id="SSF48592">
    <property type="entry name" value="GroEL equatorial domain-like"/>
    <property type="match status" value="1"/>
</dbReference>
<feature type="binding site" evidence="6">
    <location>
        <position position="413"/>
    </location>
    <ligand>
        <name>ATP</name>
        <dbReference type="ChEBI" id="CHEBI:30616"/>
    </ligand>
</feature>
<comment type="similarity">
    <text evidence="1 6 7">Belongs to the chaperonin (HSP60) family.</text>
</comment>
<dbReference type="InterPro" id="IPR027409">
    <property type="entry name" value="GroEL-like_apical_dom_sf"/>
</dbReference>
<keyword evidence="4 6" id="KW-0143">Chaperone</keyword>
<evidence type="ECO:0000256" key="5">
    <source>
        <dbReference type="ARBA" id="ARBA00023235"/>
    </source>
</evidence>
<dbReference type="Gene3D" id="3.30.260.10">
    <property type="entry name" value="TCP-1-like chaperonin intermediate domain"/>
    <property type="match status" value="1"/>
</dbReference>
<dbReference type="EC" id="5.6.1.7" evidence="6"/>
<dbReference type="PRINTS" id="PR00298">
    <property type="entry name" value="CHAPERONIN60"/>
</dbReference>
<dbReference type="NCBIfam" id="NF009488">
    <property type="entry name" value="PRK12850.1"/>
    <property type="match status" value="1"/>
</dbReference>
<dbReference type="HAMAP" id="MF_00600">
    <property type="entry name" value="CH60"/>
    <property type="match status" value="1"/>
</dbReference>
<dbReference type="InterPro" id="IPR018370">
    <property type="entry name" value="Chaperonin_Cpn60_CS"/>
</dbReference>
<evidence type="ECO:0000256" key="1">
    <source>
        <dbReference type="ARBA" id="ARBA00006607"/>
    </source>
</evidence>
<dbReference type="InterPro" id="IPR027413">
    <property type="entry name" value="GROEL-like_equatorial_sf"/>
</dbReference>
<name>A0ABU9VXH7_9CLOT</name>
<dbReference type="NCBIfam" id="TIGR02348">
    <property type="entry name" value="GroEL"/>
    <property type="match status" value="1"/>
</dbReference>
<comment type="caution">
    <text evidence="9">The sequence shown here is derived from an EMBL/GenBank/DDBJ whole genome shotgun (WGS) entry which is preliminary data.</text>
</comment>